<accession>A0AAV7VGN3</accession>
<dbReference type="EMBL" id="JANPWB010000003">
    <property type="protein sequence ID" value="KAJ1199844.1"/>
    <property type="molecule type" value="Genomic_DNA"/>
</dbReference>
<evidence type="ECO:0000256" key="1">
    <source>
        <dbReference type="SAM" id="MobiDB-lite"/>
    </source>
</evidence>
<feature type="region of interest" description="Disordered" evidence="1">
    <location>
        <begin position="132"/>
        <end position="151"/>
    </location>
</feature>
<evidence type="ECO:0000313" key="2">
    <source>
        <dbReference type="EMBL" id="KAJ1199844.1"/>
    </source>
</evidence>
<dbReference type="Proteomes" id="UP001066276">
    <property type="component" value="Chromosome 2_1"/>
</dbReference>
<feature type="compositionally biased region" description="Basic and acidic residues" evidence="1">
    <location>
        <begin position="44"/>
        <end position="53"/>
    </location>
</feature>
<name>A0AAV7VGN3_PLEWA</name>
<evidence type="ECO:0000313" key="3">
    <source>
        <dbReference type="Proteomes" id="UP001066276"/>
    </source>
</evidence>
<feature type="region of interest" description="Disordered" evidence="1">
    <location>
        <begin position="1"/>
        <end position="125"/>
    </location>
</feature>
<proteinExistence type="predicted"/>
<reference evidence="2" key="1">
    <citation type="journal article" date="2022" name="bioRxiv">
        <title>Sequencing and chromosome-scale assembly of the giantPleurodeles waltlgenome.</title>
        <authorList>
            <person name="Brown T."/>
            <person name="Elewa A."/>
            <person name="Iarovenko S."/>
            <person name="Subramanian E."/>
            <person name="Araus A.J."/>
            <person name="Petzold A."/>
            <person name="Susuki M."/>
            <person name="Suzuki K.-i.T."/>
            <person name="Hayashi T."/>
            <person name="Toyoda A."/>
            <person name="Oliveira C."/>
            <person name="Osipova E."/>
            <person name="Leigh N.D."/>
            <person name="Simon A."/>
            <person name="Yun M.H."/>
        </authorList>
    </citation>
    <scope>NUCLEOTIDE SEQUENCE</scope>
    <source>
        <strain evidence="2">20211129_DDA</strain>
        <tissue evidence="2">Liver</tissue>
    </source>
</reference>
<dbReference type="AlphaFoldDB" id="A0AAV7VGN3"/>
<protein>
    <submittedName>
        <fullName evidence="2">Uncharacterized protein</fullName>
    </submittedName>
</protein>
<gene>
    <name evidence="2" type="ORF">NDU88_003676</name>
</gene>
<sequence length="151" mass="16510">MADAQSFCSAPARSKYPKLSGRSREPLDQVLCAEQPGQPSGAAARERGWRKAAENPTGELGLRADPGEAWTWLERYRSSTTGSPKQKDKEKNTAATAQRQKRWSRSRSWVSRPRLTRPLATQSEEVKKLALQAAASLTDPDLSDGKGAGTD</sequence>
<keyword evidence="3" id="KW-1185">Reference proteome</keyword>
<organism evidence="2 3">
    <name type="scientific">Pleurodeles waltl</name>
    <name type="common">Iberian ribbed newt</name>
    <dbReference type="NCBI Taxonomy" id="8319"/>
    <lineage>
        <taxon>Eukaryota</taxon>
        <taxon>Metazoa</taxon>
        <taxon>Chordata</taxon>
        <taxon>Craniata</taxon>
        <taxon>Vertebrata</taxon>
        <taxon>Euteleostomi</taxon>
        <taxon>Amphibia</taxon>
        <taxon>Batrachia</taxon>
        <taxon>Caudata</taxon>
        <taxon>Salamandroidea</taxon>
        <taxon>Salamandridae</taxon>
        <taxon>Pleurodelinae</taxon>
        <taxon>Pleurodeles</taxon>
    </lineage>
</organism>
<comment type="caution">
    <text evidence="2">The sequence shown here is derived from an EMBL/GenBank/DDBJ whole genome shotgun (WGS) entry which is preliminary data.</text>
</comment>